<dbReference type="PANTHER" id="PTHR33121">
    <property type="entry name" value="CYCLIC DI-GMP PHOSPHODIESTERASE PDEF"/>
    <property type="match status" value="1"/>
</dbReference>
<dbReference type="Pfam" id="PF00563">
    <property type="entry name" value="EAL"/>
    <property type="match status" value="1"/>
</dbReference>
<organism evidence="2 3">
    <name type="scientific">Williamsia sterculiae</name>
    <dbReference type="NCBI Taxonomy" id="1344003"/>
    <lineage>
        <taxon>Bacteria</taxon>
        <taxon>Bacillati</taxon>
        <taxon>Actinomycetota</taxon>
        <taxon>Actinomycetes</taxon>
        <taxon>Mycobacteriales</taxon>
        <taxon>Nocardiaceae</taxon>
        <taxon>Williamsia</taxon>
    </lineage>
</organism>
<dbReference type="Proteomes" id="UP000186218">
    <property type="component" value="Unassembled WGS sequence"/>
</dbReference>
<evidence type="ECO:0000313" key="3">
    <source>
        <dbReference type="Proteomes" id="UP000186218"/>
    </source>
</evidence>
<dbReference type="Gene3D" id="3.20.20.450">
    <property type="entry name" value="EAL domain"/>
    <property type="match status" value="1"/>
</dbReference>
<dbReference type="InterPro" id="IPR035919">
    <property type="entry name" value="EAL_sf"/>
</dbReference>
<protein>
    <submittedName>
        <fullName evidence="2">EAL domain, c-di-GMP-specific phosphodiesterase class I (Or its enzymatically inactive variant)</fullName>
    </submittedName>
</protein>
<dbReference type="GO" id="GO:0071111">
    <property type="term" value="F:cyclic-guanylate-specific phosphodiesterase activity"/>
    <property type="evidence" value="ECO:0007669"/>
    <property type="project" value="InterPro"/>
</dbReference>
<evidence type="ECO:0000259" key="1">
    <source>
        <dbReference type="PROSITE" id="PS50883"/>
    </source>
</evidence>
<keyword evidence="3" id="KW-1185">Reference proteome</keyword>
<dbReference type="SMART" id="SM00052">
    <property type="entry name" value="EAL"/>
    <property type="match status" value="1"/>
</dbReference>
<dbReference type="AlphaFoldDB" id="A0A1N7F5N0"/>
<sequence>MAPHESELRALLDDPDLIVPQFQPVFDIETGDLVGYEALARWTRFGDVGPFEMFATARELRVANDFDWLCRRAAIREARDTGLRKPLTLFVNVEPRGLRASAPFRVDAAGIAGVLDQINVVVELTERDLFHDPAAVVAAVEWARCNGVGVALDDVGANPESLTMLQVLRPDIVKLDGQVVRHPLDHPNTLRTVADYVEQTGAVILAEGIETTEHLRNSAALGARYGQGYLLGRPAPLPATPEHSVAELPKLDPVARAFPRLPSEILSRTTNVISPKSIVSDICFELGRSTAITSPPECVLVAMQPGPHHDEVVAGLEAVLNDHSLIGFVGAGLRPDSPLRGSDAVGFDGEVCTTILGIGYSAAVVGRRVDQSGPLLDRRYEWTITHDRDIVSALARCLMSRLAPLPDDNDGRCDSIDG</sequence>
<dbReference type="EMBL" id="FTNT01000004">
    <property type="protein sequence ID" value="SIR95677.1"/>
    <property type="molecule type" value="Genomic_DNA"/>
</dbReference>
<dbReference type="InterPro" id="IPR001633">
    <property type="entry name" value="EAL_dom"/>
</dbReference>
<dbReference type="RefSeq" id="WP_076478708.1">
    <property type="nucleotide sequence ID" value="NZ_FTNT01000004.1"/>
</dbReference>
<dbReference type="InterPro" id="IPR050706">
    <property type="entry name" value="Cyclic-di-GMP_PDE-like"/>
</dbReference>
<reference evidence="2 3" key="1">
    <citation type="submission" date="2017-01" db="EMBL/GenBank/DDBJ databases">
        <authorList>
            <person name="Mah S.A."/>
            <person name="Swanson W.J."/>
            <person name="Moy G.W."/>
            <person name="Vacquier V.D."/>
        </authorList>
    </citation>
    <scope>NUCLEOTIDE SEQUENCE [LARGE SCALE GENOMIC DNA]</scope>
    <source>
        <strain evidence="2 3">CPCC 203464</strain>
    </source>
</reference>
<name>A0A1N7F5N0_9NOCA</name>
<feature type="domain" description="EAL" evidence="1">
    <location>
        <begin position="1"/>
        <end position="248"/>
    </location>
</feature>
<dbReference type="PANTHER" id="PTHR33121:SF70">
    <property type="entry name" value="SIGNALING PROTEIN YKOW"/>
    <property type="match status" value="1"/>
</dbReference>
<evidence type="ECO:0000313" key="2">
    <source>
        <dbReference type="EMBL" id="SIR95677.1"/>
    </source>
</evidence>
<gene>
    <name evidence="2" type="ORF">SAMN05445060_1837</name>
</gene>
<dbReference type="PROSITE" id="PS50883">
    <property type="entry name" value="EAL"/>
    <property type="match status" value="1"/>
</dbReference>
<dbReference type="SUPFAM" id="SSF141868">
    <property type="entry name" value="EAL domain-like"/>
    <property type="match status" value="1"/>
</dbReference>
<accession>A0A1N7F5N0</accession>
<dbReference type="CDD" id="cd01948">
    <property type="entry name" value="EAL"/>
    <property type="match status" value="1"/>
</dbReference>
<dbReference type="OrthoDB" id="3278016at2"/>
<dbReference type="STRING" id="1344003.SAMN05445060_1837"/>
<proteinExistence type="predicted"/>